<dbReference type="AlphaFoldDB" id="A0P7G5"/>
<evidence type="ECO:0000313" key="2">
    <source>
        <dbReference type="Proteomes" id="UP000054262"/>
    </source>
</evidence>
<accession>A0P7G5</accession>
<evidence type="ECO:0000313" key="1">
    <source>
        <dbReference type="EMBL" id="EAV47475.1"/>
    </source>
</evidence>
<organism evidence="1 2">
    <name type="scientific">Methylophilales bacterium HTCC2181</name>
    <dbReference type="NCBI Taxonomy" id="383631"/>
    <lineage>
        <taxon>Bacteria</taxon>
        <taxon>Pseudomonadati</taxon>
        <taxon>Pseudomonadota</taxon>
        <taxon>Betaproteobacteria</taxon>
        <taxon>Nitrosomonadales</taxon>
        <taxon>OM43 clade</taxon>
    </lineage>
</organism>
<sequence length="445" mass="51618">MPVNNPDLKRQQCEAKHPNGYKYDKANFNLGIRALNDFICDVHGLFKKTLRDFLRVEIPCEQCRVDKRKLGLKDGFDYSKTDFTKDIKGKNIFICLKHGKFIRTLEQHKSFKNGGCSQCESEQSSQRQRMSAESFVKLSKHKYIKEKYDYSQVHQFKNQHETVAIICPKKGHGLFRKTPANHLHKTRPQGCPLCGNERGARKNSLTKTEFITAVKKIHGNIYDYSNVRFKNTKDKIKLRCKKCNNYFEQVASYHLSGNGCSVCGAEKSIQANKTLTTESVIKKCIEVWGTKYDYSNVDYVDDDTPIEVICRKHGSIMIDYQNHVGLKRGCKFCGSTRRVKQSEWLSYLGVPESDAFREVTIKCSDGKIYYVDGYKSDTKTIYEFNGDYFHGNPEKYGPNIINAFTKKTMKQLYKETINKKMKLIENGYKVIDIWESEWDRLKKLI</sequence>
<name>A0P7G5_9PROT</name>
<reference evidence="1 2" key="1">
    <citation type="submission" date="2006-11" db="EMBL/GenBank/DDBJ databases">
        <authorList>
            <person name="Giovannoni S."/>
            <person name="Vergin K."/>
            <person name="Ferriera S."/>
            <person name="Johnson J."/>
            <person name="Kravitz S."/>
            <person name="Beeson K."/>
            <person name="Sutton G."/>
            <person name="Rogers Y.-H."/>
            <person name="Friedman R."/>
            <person name="Frazier M."/>
            <person name="Venter J.C."/>
        </authorList>
    </citation>
    <scope>NUCLEOTIDE SEQUENCE [LARGE SCALE GENOMIC DNA]</scope>
    <source>
        <strain evidence="1 2">HTCC2181</strain>
    </source>
</reference>
<proteinExistence type="predicted"/>
<gene>
    <name evidence="1" type="ORF">MB2181_05340</name>
</gene>
<keyword evidence="2" id="KW-1185">Reference proteome</keyword>
<comment type="caution">
    <text evidence="1">The sequence shown here is derived from an EMBL/GenBank/DDBJ whole genome shotgun (WGS) entry which is preliminary data.</text>
</comment>
<dbReference type="EMBL" id="AAUX01000001">
    <property type="protein sequence ID" value="EAV47475.1"/>
    <property type="molecule type" value="Genomic_DNA"/>
</dbReference>
<dbReference type="OrthoDB" id="878605at2"/>
<dbReference type="Gene3D" id="3.40.960.10">
    <property type="entry name" value="VSR Endonuclease"/>
    <property type="match status" value="1"/>
</dbReference>
<dbReference type="Proteomes" id="UP000054262">
    <property type="component" value="Unassembled WGS sequence"/>
</dbReference>
<protein>
    <submittedName>
        <fullName evidence="1">Uncharacterized protein</fullName>
    </submittedName>
</protein>